<name>S9RB32_SCHOY</name>
<protein>
    <submittedName>
        <fullName evidence="4">Flavonol reductase/cinnamoyl-CoA reductase family protein</fullName>
    </submittedName>
</protein>
<dbReference type="InterPro" id="IPR050425">
    <property type="entry name" value="NAD(P)_dehydrat-like"/>
</dbReference>
<evidence type="ECO:0000256" key="1">
    <source>
        <dbReference type="ARBA" id="ARBA00023002"/>
    </source>
</evidence>
<dbReference type="InterPro" id="IPR001509">
    <property type="entry name" value="Epimerase_deHydtase"/>
</dbReference>
<dbReference type="RefSeq" id="XP_013017792.1">
    <property type="nucleotide sequence ID" value="XM_013162338.1"/>
</dbReference>
<dbReference type="AlphaFoldDB" id="S9RB32"/>
<dbReference type="EMBL" id="KE503206">
    <property type="protein sequence ID" value="EPX75350.1"/>
    <property type="molecule type" value="Genomic_DNA"/>
</dbReference>
<dbReference type="Pfam" id="PF01370">
    <property type="entry name" value="Epimerase"/>
    <property type="match status" value="1"/>
</dbReference>
<sequence>MTQIAPIVLVTGINGFLGSHTVEALLSHGYRVRGTHQHSHDPQCLLRNRPSWNGKVEMIHIPDHRVPNAYDEVIQGVDYVIHVAAEVHSNGETPGIDPHHTLAVSIKGTENALNAALKEPKVKRFVYISSDAALKGPKNYNGDGYVFTEKDWNPLSLQDAEASNDEGLNYTVCKKLGEQTVHKFQTIHKPHFQVIALNPPLILGPVFHLESVKHLSFSAWFFWQLINGRYENAPKTEFYNYVDVRDLAKAEVLSLTADTKEPRVIICAGDLDNDKIVNAIITRFPQFQEKIAKPNGLPSTCDYQIDASLSKSALGLQYRPHEETFYDTAESLYRLSGFVE</sequence>
<dbReference type="GeneID" id="25033554"/>
<gene>
    <name evidence="4" type="ORF">SOCG_04592</name>
</gene>
<proteinExistence type="inferred from homology"/>
<dbReference type="Proteomes" id="UP000016088">
    <property type="component" value="Unassembled WGS sequence"/>
</dbReference>
<keyword evidence="1" id="KW-0560">Oxidoreductase</keyword>
<dbReference type="GO" id="GO:0016616">
    <property type="term" value="F:oxidoreductase activity, acting on the CH-OH group of donors, NAD or NADP as acceptor"/>
    <property type="evidence" value="ECO:0007669"/>
    <property type="project" value="TreeGrafter"/>
</dbReference>
<dbReference type="eggNOG" id="KOG1502">
    <property type="taxonomic scope" value="Eukaryota"/>
</dbReference>
<evidence type="ECO:0000256" key="2">
    <source>
        <dbReference type="ARBA" id="ARBA00023445"/>
    </source>
</evidence>
<dbReference type="VEuPathDB" id="FungiDB:SOCG_04592"/>
<dbReference type="SUPFAM" id="SSF51735">
    <property type="entry name" value="NAD(P)-binding Rossmann-fold domains"/>
    <property type="match status" value="1"/>
</dbReference>
<dbReference type="InterPro" id="IPR036291">
    <property type="entry name" value="NAD(P)-bd_dom_sf"/>
</dbReference>
<dbReference type="OMA" id="ILGPVFH"/>
<evidence type="ECO:0000259" key="3">
    <source>
        <dbReference type="Pfam" id="PF01370"/>
    </source>
</evidence>
<feature type="domain" description="NAD-dependent epimerase/dehydratase" evidence="3">
    <location>
        <begin position="8"/>
        <end position="264"/>
    </location>
</feature>
<dbReference type="OrthoDB" id="2735536at2759"/>
<organism evidence="4 5">
    <name type="scientific">Schizosaccharomyces octosporus (strain yFS286)</name>
    <name type="common">Fission yeast</name>
    <name type="synonym">Octosporomyces octosporus</name>
    <dbReference type="NCBI Taxonomy" id="483514"/>
    <lineage>
        <taxon>Eukaryota</taxon>
        <taxon>Fungi</taxon>
        <taxon>Dikarya</taxon>
        <taxon>Ascomycota</taxon>
        <taxon>Taphrinomycotina</taxon>
        <taxon>Schizosaccharomycetes</taxon>
        <taxon>Schizosaccharomycetales</taxon>
        <taxon>Schizosaccharomycetaceae</taxon>
        <taxon>Schizosaccharomyces</taxon>
    </lineage>
</organism>
<evidence type="ECO:0000313" key="5">
    <source>
        <dbReference type="Proteomes" id="UP000016088"/>
    </source>
</evidence>
<reference evidence="4 5" key="1">
    <citation type="journal article" date="2011" name="Science">
        <title>Comparative functional genomics of the fission yeasts.</title>
        <authorList>
            <person name="Rhind N."/>
            <person name="Chen Z."/>
            <person name="Yassour M."/>
            <person name="Thompson D.A."/>
            <person name="Haas B.J."/>
            <person name="Habib N."/>
            <person name="Wapinski I."/>
            <person name="Roy S."/>
            <person name="Lin M.F."/>
            <person name="Heiman D.I."/>
            <person name="Young S.K."/>
            <person name="Furuya K."/>
            <person name="Guo Y."/>
            <person name="Pidoux A."/>
            <person name="Chen H.M."/>
            <person name="Robbertse B."/>
            <person name="Goldberg J.M."/>
            <person name="Aoki K."/>
            <person name="Bayne E.H."/>
            <person name="Berlin A.M."/>
            <person name="Desjardins C.A."/>
            <person name="Dobbs E."/>
            <person name="Dukaj L."/>
            <person name="Fan L."/>
            <person name="FitzGerald M.G."/>
            <person name="French C."/>
            <person name="Gujja S."/>
            <person name="Hansen K."/>
            <person name="Keifenheim D."/>
            <person name="Levin J.Z."/>
            <person name="Mosher R.A."/>
            <person name="Mueller C.A."/>
            <person name="Pfiffner J."/>
            <person name="Priest M."/>
            <person name="Russ C."/>
            <person name="Smialowska A."/>
            <person name="Swoboda P."/>
            <person name="Sykes S.M."/>
            <person name="Vaughn M."/>
            <person name="Vengrova S."/>
            <person name="Yoder R."/>
            <person name="Zeng Q."/>
            <person name="Allshire R."/>
            <person name="Baulcombe D."/>
            <person name="Birren B.W."/>
            <person name="Brown W."/>
            <person name="Ekwall K."/>
            <person name="Kellis M."/>
            <person name="Leatherwood J."/>
            <person name="Levin H."/>
            <person name="Margalit H."/>
            <person name="Martienssen R."/>
            <person name="Nieduszynski C.A."/>
            <person name="Spatafora J.W."/>
            <person name="Friedman N."/>
            <person name="Dalgaard J.Z."/>
            <person name="Baumann P."/>
            <person name="Niki H."/>
            <person name="Regev A."/>
            <person name="Nusbaum C."/>
        </authorList>
    </citation>
    <scope>NUCLEOTIDE SEQUENCE [LARGE SCALE GENOMIC DNA]</scope>
    <source>
        <strain evidence="5">yFS286</strain>
    </source>
</reference>
<dbReference type="Gene3D" id="3.40.50.720">
    <property type="entry name" value="NAD(P)-binding Rossmann-like Domain"/>
    <property type="match status" value="1"/>
</dbReference>
<dbReference type="PANTHER" id="PTHR10366">
    <property type="entry name" value="NAD DEPENDENT EPIMERASE/DEHYDRATASE"/>
    <property type="match status" value="1"/>
</dbReference>
<dbReference type="HOGENOM" id="CLU_007383_9_2_1"/>
<dbReference type="PANTHER" id="PTHR10366:SF564">
    <property type="entry name" value="STEROL-4-ALPHA-CARBOXYLATE 3-DEHYDROGENASE, DECARBOXYLATING"/>
    <property type="match status" value="1"/>
</dbReference>
<evidence type="ECO:0000313" key="4">
    <source>
        <dbReference type="EMBL" id="EPX75350.1"/>
    </source>
</evidence>
<keyword evidence="5" id="KW-1185">Reference proteome</keyword>
<accession>S9RB32</accession>
<comment type="similarity">
    <text evidence="2">Belongs to the NAD(P)-dependent epimerase/dehydratase family. Dihydroflavonol-4-reductase subfamily.</text>
</comment>